<sequence>MLKPLRNNTLVRETDRRTYVDGSMALTVWLDEEGYLVAFELVFDLTLDEYAVRRLGNKPGRYLRVSEGELRPGRHGKQAYDLAILSLPRSRLEDFDARSAELPQDLRSYVRETLVQLLAPNGETKVDE</sequence>
<dbReference type="AlphaFoldDB" id="A0A382BEA5"/>
<gene>
    <name evidence="1" type="ORF">METZ01_LOCUS165000</name>
</gene>
<evidence type="ECO:0000313" key="1">
    <source>
        <dbReference type="EMBL" id="SVB12146.1"/>
    </source>
</evidence>
<proteinExistence type="predicted"/>
<accession>A0A382BEA5</accession>
<protein>
    <submittedName>
        <fullName evidence="1">Uncharacterized protein</fullName>
    </submittedName>
</protein>
<reference evidence="1" key="1">
    <citation type="submission" date="2018-05" db="EMBL/GenBank/DDBJ databases">
        <authorList>
            <person name="Lanie J.A."/>
            <person name="Ng W.-L."/>
            <person name="Kazmierczak K.M."/>
            <person name="Andrzejewski T.M."/>
            <person name="Davidsen T.M."/>
            <person name="Wayne K.J."/>
            <person name="Tettelin H."/>
            <person name="Glass J.I."/>
            <person name="Rusch D."/>
            <person name="Podicherti R."/>
            <person name="Tsui H.-C.T."/>
            <person name="Winkler M.E."/>
        </authorList>
    </citation>
    <scope>NUCLEOTIDE SEQUENCE</scope>
</reference>
<name>A0A382BEA5_9ZZZZ</name>
<organism evidence="1">
    <name type="scientific">marine metagenome</name>
    <dbReference type="NCBI Taxonomy" id="408172"/>
    <lineage>
        <taxon>unclassified sequences</taxon>
        <taxon>metagenomes</taxon>
        <taxon>ecological metagenomes</taxon>
    </lineage>
</organism>
<dbReference type="EMBL" id="UINC01029435">
    <property type="protein sequence ID" value="SVB12146.1"/>
    <property type="molecule type" value="Genomic_DNA"/>
</dbReference>